<evidence type="ECO:0000313" key="2">
    <source>
        <dbReference type="Proteomes" id="UP000076798"/>
    </source>
</evidence>
<accession>A0A166ASY9</accession>
<sequence length="64" mass="7272">MFRVHWGPYDADARHPQPRITTCRVLDSHIIFTLLNNVVSPGSSGVWMRTTVRILGSVGKRVRI</sequence>
<dbReference type="EMBL" id="KV428133">
    <property type="protein sequence ID" value="KZT35644.1"/>
    <property type="molecule type" value="Genomic_DNA"/>
</dbReference>
<organism evidence="1 2">
    <name type="scientific">Sistotremastrum suecicum HHB10207 ss-3</name>
    <dbReference type="NCBI Taxonomy" id="1314776"/>
    <lineage>
        <taxon>Eukaryota</taxon>
        <taxon>Fungi</taxon>
        <taxon>Dikarya</taxon>
        <taxon>Basidiomycota</taxon>
        <taxon>Agaricomycotina</taxon>
        <taxon>Agaricomycetes</taxon>
        <taxon>Sistotremastrales</taxon>
        <taxon>Sistotremastraceae</taxon>
        <taxon>Sistotremastrum</taxon>
    </lineage>
</organism>
<name>A0A166ASY9_9AGAM</name>
<protein>
    <submittedName>
        <fullName evidence="1">Uncharacterized protein</fullName>
    </submittedName>
</protein>
<proteinExistence type="predicted"/>
<reference evidence="1 2" key="1">
    <citation type="journal article" date="2016" name="Mol. Biol. Evol.">
        <title>Comparative Genomics of Early-Diverging Mushroom-Forming Fungi Provides Insights into the Origins of Lignocellulose Decay Capabilities.</title>
        <authorList>
            <person name="Nagy L.G."/>
            <person name="Riley R."/>
            <person name="Tritt A."/>
            <person name="Adam C."/>
            <person name="Daum C."/>
            <person name="Floudas D."/>
            <person name="Sun H."/>
            <person name="Yadav J.S."/>
            <person name="Pangilinan J."/>
            <person name="Larsson K.H."/>
            <person name="Matsuura K."/>
            <person name="Barry K."/>
            <person name="Labutti K."/>
            <person name="Kuo R."/>
            <person name="Ohm R.A."/>
            <person name="Bhattacharya S.S."/>
            <person name="Shirouzu T."/>
            <person name="Yoshinaga Y."/>
            <person name="Martin F.M."/>
            <person name="Grigoriev I.V."/>
            <person name="Hibbett D.S."/>
        </authorList>
    </citation>
    <scope>NUCLEOTIDE SEQUENCE [LARGE SCALE GENOMIC DNA]</scope>
    <source>
        <strain evidence="1 2">HHB10207 ss-3</strain>
    </source>
</reference>
<dbReference type="Proteomes" id="UP000076798">
    <property type="component" value="Unassembled WGS sequence"/>
</dbReference>
<keyword evidence="2" id="KW-1185">Reference proteome</keyword>
<dbReference type="AlphaFoldDB" id="A0A166ASY9"/>
<evidence type="ECO:0000313" key="1">
    <source>
        <dbReference type="EMBL" id="KZT35644.1"/>
    </source>
</evidence>
<gene>
    <name evidence="1" type="ORF">SISSUDRAFT_1051146</name>
</gene>